<proteinExistence type="predicted"/>
<organism evidence="2 3">
    <name type="scientific">Sphingomonas melonis</name>
    <dbReference type="NCBI Taxonomy" id="152682"/>
    <lineage>
        <taxon>Bacteria</taxon>
        <taxon>Pseudomonadati</taxon>
        <taxon>Pseudomonadota</taxon>
        <taxon>Alphaproteobacteria</taxon>
        <taxon>Sphingomonadales</taxon>
        <taxon>Sphingomonadaceae</taxon>
        <taxon>Sphingomonas</taxon>
    </lineage>
</organism>
<name>A0A7Y9JZX7_9SPHN</name>
<evidence type="ECO:0000256" key="1">
    <source>
        <dbReference type="SAM" id="Phobius"/>
    </source>
</evidence>
<keyword evidence="1" id="KW-0472">Membrane</keyword>
<gene>
    <name evidence="2" type="ORF">HD841_000125</name>
</gene>
<keyword evidence="1" id="KW-1133">Transmembrane helix</keyword>
<evidence type="ECO:0000313" key="3">
    <source>
        <dbReference type="Proteomes" id="UP000517753"/>
    </source>
</evidence>
<reference evidence="2 3" key="2">
    <citation type="submission" date="2020-08" db="EMBL/GenBank/DDBJ databases">
        <title>The Agave Microbiome: Exploring the role of microbial communities in plant adaptations to desert environments.</title>
        <authorList>
            <person name="Partida-Martinez L.P."/>
        </authorList>
    </citation>
    <scope>NUCLEOTIDE SEQUENCE [LARGE SCALE GENOMIC DNA]</scope>
    <source>
        <strain evidence="2 3">AS2.3</strain>
    </source>
</reference>
<dbReference type="AlphaFoldDB" id="A0A7Y9JZX7"/>
<comment type="caution">
    <text evidence="2">The sequence shown here is derived from an EMBL/GenBank/DDBJ whole genome shotgun (WGS) entry which is preliminary data.</text>
</comment>
<keyword evidence="1" id="KW-0812">Transmembrane</keyword>
<protein>
    <submittedName>
        <fullName evidence="2">Uncharacterized protein</fullName>
    </submittedName>
</protein>
<reference evidence="2 3" key="1">
    <citation type="submission" date="2020-07" db="EMBL/GenBank/DDBJ databases">
        <authorList>
            <person name="Partida-Martinez L."/>
            <person name="Huntemann M."/>
            <person name="Clum A."/>
            <person name="Wang J."/>
            <person name="Palaniappan K."/>
            <person name="Ritter S."/>
            <person name="Chen I.-M."/>
            <person name="Stamatis D."/>
            <person name="Reddy T."/>
            <person name="O'Malley R."/>
            <person name="Daum C."/>
            <person name="Shapiro N."/>
            <person name="Ivanova N."/>
            <person name="Kyrpides N."/>
            <person name="Woyke T."/>
        </authorList>
    </citation>
    <scope>NUCLEOTIDE SEQUENCE [LARGE SCALE GENOMIC DNA]</scope>
    <source>
        <strain evidence="2 3">AS2.3</strain>
    </source>
</reference>
<sequence length="29" mass="2975">MTARDLRLGVAGFAVTALLILLVPPPVGL</sequence>
<feature type="transmembrane region" description="Helical" evidence="1">
    <location>
        <begin position="6"/>
        <end position="23"/>
    </location>
</feature>
<keyword evidence="3" id="KW-1185">Reference proteome</keyword>
<dbReference type="EMBL" id="JACCBY010000001">
    <property type="protein sequence ID" value="NYD88356.1"/>
    <property type="molecule type" value="Genomic_DNA"/>
</dbReference>
<evidence type="ECO:0000313" key="2">
    <source>
        <dbReference type="EMBL" id="NYD88356.1"/>
    </source>
</evidence>
<accession>A0A7Y9JZX7</accession>
<dbReference type="Proteomes" id="UP000517753">
    <property type="component" value="Unassembled WGS sequence"/>
</dbReference>